<dbReference type="InterPro" id="IPR011014">
    <property type="entry name" value="MscS_channel_TM-2"/>
</dbReference>
<dbReference type="SUPFAM" id="SSF82861">
    <property type="entry name" value="Mechanosensitive channel protein MscS (YggB), transmembrane region"/>
    <property type="match status" value="1"/>
</dbReference>
<reference evidence="11 12" key="1">
    <citation type="submission" date="2015-09" db="EMBL/GenBank/DDBJ databases">
        <title>Bacillus cereus food isolates.</title>
        <authorList>
            <person name="Boekhorst J."/>
        </authorList>
    </citation>
    <scope>NUCLEOTIDE SEQUENCE [LARGE SCALE GENOMIC DNA]</scope>
    <source>
        <strain evidence="11 12">B4088</strain>
    </source>
</reference>
<organism evidence="11 12">
    <name type="scientific">Bacillus cereus</name>
    <dbReference type="NCBI Taxonomy" id="1396"/>
    <lineage>
        <taxon>Bacteria</taxon>
        <taxon>Bacillati</taxon>
        <taxon>Bacillota</taxon>
        <taxon>Bacilli</taxon>
        <taxon>Bacillales</taxon>
        <taxon>Bacillaceae</taxon>
        <taxon>Bacillus</taxon>
        <taxon>Bacillus cereus group</taxon>
    </lineage>
</organism>
<feature type="transmembrane region" description="Helical" evidence="8">
    <location>
        <begin position="65"/>
        <end position="82"/>
    </location>
</feature>
<evidence type="ECO:0000256" key="4">
    <source>
        <dbReference type="ARBA" id="ARBA00022692"/>
    </source>
</evidence>
<evidence type="ECO:0000259" key="10">
    <source>
        <dbReference type="Pfam" id="PF21088"/>
    </source>
</evidence>
<comment type="subcellular location">
    <subcellularLocation>
        <location evidence="1">Cell membrane</location>
        <topology evidence="1">Multi-pass membrane protein</topology>
    </subcellularLocation>
</comment>
<evidence type="ECO:0000256" key="8">
    <source>
        <dbReference type="SAM" id="Phobius"/>
    </source>
</evidence>
<dbReference type="InterPro" id="IPR023408">
    <property type="entry name" value="MscS_beta-dom_sf"/>
</dbReference>
<keyword evidence="4 8" id="KW-0812">Transmembrane</keyword>
<evidence type="ECO:0000256" key="3">
    <source>
        <dbReference type="ARBA" id="ARBA00022475"/>
    </source>
</evidence>
<feature type="transmembrane region" description="Helical" evidence="8">
    <location>
        <begin position="20"/>
        <end position="44"/>
    </location>
</feature>
<evidence type="ECO:0000313" key="11">
    <source>
        <dbReference type="EMBL" id="KZD56181.1"/>
    </source>
</evidence>
<dbReference type="SUPFAM" id="SSF82689">
    <property type="entry name" value="Mechanosensitive channel protein MscS (YggB), C-terminal domain"/>
    <property type="match status" value="1"/>
</dbReference>
<feature type="transmembrane region" description="Helical" evidence="8">
    <location>
        <begin position="88"/>
        <end position="107"/>
    </location>
</feature>
<evidence type="ECO:0000256" key="6">
    <source>
        <dbReference type="ARBA" id="ARBA00023136"/>
    </source>
</evidence>
<dbReference type="SUPFAM" id="SSF50182">
    <property type="entry name" value="Sm-like ribonucleoproteins"/>
    <property type="match status" value="1"/>
</dbReference>
<evidence type="ECO:0000256" key="7">
    <source>
        <dbReference type="ARBA" id="ARBA00059688"/>
    </source>
</evidence>
<evidence type="ECO:0000259" key="9">
    <source>
        <dbReference type="Pfam" id="PF00924"/>
    </source>
</evidence>
<dbReference type="InterPro" id="IPR010920">
    <property type="entry name" value="LSM_dom_sf"/>
</dbReference>
<dbReference type="RefSeq" id="WP_063262777.1">
    <property type="nucleotide sequence ID" value="NZ_LJKE01000100.1"/>
</dbReference>
<dbReference type="Gene3D" id="2.30.30.60">
    <property type="match status" value="1"/>
</dbReference>
<evidence type="ECO:0000313" key="12">
    <source>
        <dbReference type="Proteomes" id="UP000076482"/>
    </source>
</evidence>
<dbReference type="PATRIC" id="fig|1396.535.peg.6354"/>
<dbReference type="Gene3D" id="3.30.70.100">
    <property type="match status" value="1"/>
</dbReference>
<comment type="function">
    <text evidence="7">May play a role in resistance to osmotic downshock.</text>
</comment>
<name>A0A164LJ23_BACCE</name>
<dbReference type="Gene3D" id="1.10.287.1260">
    <property type="match status" value="1"/>
</dbReference>
<accession>A0A164LJ23</accession>
<keyword evidence="3" id="KW-1003">Cell membrane</keyword>
<evidence type="ECO:0000256" key="1">
    <source>
        <dbReference type="ARBA" id="ARBA00004651"/>
    </source>
</evidence>
<evidence type="ECO:0000256" key="5">
    <source>
        <dbReference type="ARBA" id="ARBA00022989"/>
    </source>
</evidence>
<dbReference type="AlphaFoldDB" id="A0A164LJ23"/>
<dbReference type="Proteomes" id="UP000076482">
    <property type="component" value="Unassembled WGS sequence"/>
</dbReference>
<evidence type="ECO:0000256" key="2">
    <source>
        <dbReference type="ARBA" id="ARBA00008017"/>
    </source>
</evidence>
<proteinExistence type="inferred from homology"/>
<dbReference type="FunFam" id="2.30.30.60:FF:000001">
    <property type="entry name" value="MscS Mechanosensitive ion channel"/>
    <property type="match status" value="1"/>
</dbReference>
<feature type="domain" description="Mechanosensitive ion channel MscS" evidence="9">
    <location>
        <begin position="106"/>
        <end position="170"/>
    </location>
</feature>
<comment type="caution">
    <text evidence="11">The sequence shown here is derived from an EMBL/GenBank/DDBJ whole genome shotgun (WGS) entry which is preliminary data.</text>
</comment>
<dbReference type="PANTHER" id="PTHR30460:SF1">
    <property type="entry name" value="MECHANOSENSITIVE ION CHANNEL"/>
    <property type="match status" value="1"/>
</dbReference>
<dbReference type="Pfam" id="PF00924">
    <property type="entry name" value="MS_channel_2nd"/>
    <property type="match status" value="1"/>
</dbReference>
<dbReference type="InterPro" id="IPR006685">
    <property type="entry name" value="MscS_channel_2nd"/>
</dbReference>
<dbReference type="Pfam" id="PF21088">
    <property type="entry name" value="MS_channel_1st"/>
    <property type="match status" value="1"/>
</dbReference>
<keyword evidence="6 8" id="KW-0472">Membrane</keyword>
<dbReference type="GO" id="GO:0008381">
    <property type="term" value="F:mechanosensitive monoatomic ion channel activity"/>
    <property type="evidence" value="ECO:0007669"/>
    <property type="project" value="InterPro"/>
</dbReference>
<dbReference type="GO" id="GO:0005886">
    <property type="term" value="C:plasma membrane"/>
    <property type="evidence" value="ECO:0007669"/>
    <property type="project" value="UniProtKB-SubCell"/>
</dbReference>
<dbReference type="InterPro" id="IPR049142">
    <property type="entry name" value="MS_channel_1st"/>
</dbReference>
<dbReference type="PANTHER" id="PTHR30460">
    <property type="entry name" value="MODERATE CONDUCTANCE MECHANOSENSITIVE CHANNEL YBIO"/>
    <property type="match status" value="1"/>
</dbReference>
<gene>
    <name evidence="11" type="ORF">B4088_5250</name>
</gene>
<dbReference type="InterPro" id="IPR011066">
    <property type="entry name" value="MscS_channel_C_sf"/>
</dbReference>
<feature type="domain" description="Mechanosensitive ion channel transmembrane helices 2/3" evidence="10">
    <location>
        <begin position="69"/>
        <end position="104"/>
    </location>
</feature>
<dbReference type="EMBL" id="LJKE01000100">
    <property type="protein sequence ID" value="KZD56181.1"/>
    <property type="molecule type" value="Genomic_DNA"/>
</dbReference>
<comment type="similarity">
    <text evidence="2">Belongs to the MscS (TC 1.A.23) family.</text>
</comment>
<protein>
    <submittedName>
        <fullName evidence="11">Potassium efflux system KefA protein / Small-conductance mechanosensitive channel</fullName>
    </submittedName>
</protein>
<dbReference type="InterPro" id="IPR045276">
    <property type="entry name" value="YbiO_bact"/>
</dbReference>
<sequence>MSLLTYTEEFFNYVREFLLLRFLLFALVLIIISFVINRIIDWFFRKSSFFDEEVEQTIQSVIRSIFRYIIIISLIIYLISQFVDIKSIIAGAGIAGVVIGFAAQQMLKDVILGFARLADKEFRVGDFVTFNGTNSGTIEEISIRFMQIREWSGKLLTIPHGEIRTIQNFNKGWMRVIERITVSYQEDPTRVKELLEEVCVNCNEKLAPSLYKVEDEAVESFKYVGVTDLNPNFKYVGYEFCITGLIKPEDYFETSRQVRFELMSMFHKNQVQMPATNMVITAESLQHARAGQSLSHFNGQ</sequence>
<keyword evidence="5 8" id="KW-1133">Transmembrane helix</keyword>